<dbReference type="FunCoup" id="A0A0P0VRY2">
    <property type="interactions" value="1"/>
</dbReference>
<accession>A0A0P0VRY2</accession>
<feature type="transmembrane region" description="Helical" evidence="2">
    <location>
        <begin position="6"/>
        <end position="27"/>
    </location>
</feature>
<dbReference type="PANTHER" id="PTHR36527">
    <property type="entry name" value="OS01G0282866 PROTEIN"/>
    <property type="match status" value="1"/>
</dbReference>
<dbReference type="eggNOG" id="ENOG502RZHV">
    <property type="taxonomic scope" value="Eukaryota"/>
</dbReference>
<dbReference type="PANTHER" id="PTHR36527:SF3">
    <property type="entry name" value="OS01G0282866 PROTEIN"/>
    <property type="match status" value="1"/>
</dbReference>
<protein>
    <submittedName>
        <fullName evidence="3">Os03g0105633 protein</fullName>
    </submittedName>
</protein>
<dbReference type="PaxDb" id="39947-A0A0P0VRY2"/>
<dbReference type="InParanoid" id="A0A0P0VRY2"/>
<evidence type="ECO:0000313" key="4">
    <source>
        <dbReference type="Proteomes" id="UP000059680"/>
    </source>
</evidence>
<keyword evidence="2" id="KW-1133">Transmembrane helix</keyword>
<dbReference type="EMBL" id="AP014959">
    <property type="protein sequence ID" value="BAS81863.1"/>
    <property type="molecule type" value="Genomic_DNA"/>
</dbReference>
<reference evidence="4" key="1">
    <citation type="journal article" date="2005" name="Nature">
        <title>The map-based sequence of the rice genome.</title>
        <authorList>
            <consortium name="International rice genome sequencing project (IRGSP)"/>
            <person name="Matsumoto T."/>
            <person name="Wu J."/>
            <person name="Kanamori H."/>
            <person name="Katayose Y."/>
            <person name="Fujisawa M."/>
            <person name="Namiki N."/>
            <person name="Mizuno H."/>
            <person name="Yamamoto K."/>
            <person name="Antonio B.A."/>
            <person name="Baba T."/>
            <person name="Sakata K."/>
            <person name="Nagamura Y."/>
            <person name="Aoki H."/>
            <person name="Arikawa K."/>
            <person name="Arita K."/>
            <person name="Bito T."/>
            <person name="Chiden Y."/>
            <person name="Fujitsuka N."/>
            <person name="Fukunaka R."/>
            <person name="Hamada M."/>
            <person name="Harada C."/>
            <person name="Hayashi A."/>
            <person name="Hijishita S."/>
            <person name="Honda M."/>
            <person name="Hosokawa S."/>
            <person name="Ichikawa Y."/>
            <person name="Idonuma A."/>
            <person name="Iijima M."/>
            <person name="Ikeda M."/>
            <person name="Ikeno M."/>
            <person name="Ito K."/>
            <person name="Ito S."/>
            <person name="Ito T."/>
            <person name="Ito Y."/>
            <person name="Ito Y."/>
            <person name="Iwabuchi A."/>
            <person name="Kamiya K."/>
            <person name="Karasawa W."/>
            <person name="Kurita K."/>
            <person name="Katagiri S."/>
            <person name="Kikuta A."/>
            <person name="Kobayashi H."/>
            <person name="Kobayashi N."/>
            <person name="Machita K."/>
            <person name="Maehara T."/>
            <person name="Masukawa M."/>
            <person name="Mizubayashi T."/>
            <person name="Mukai Y."/>
            <person name="Nagasaki H."/>
            <person name="Nagata Y."/>
            <person name="Naito S."/>
            <person name="Nakashima M."/>
            <person name="Nakama Y."/>
            <person name="Nakamichi Y."/>
            <person name="Nakamura M."/>
            <person name="Meguro A."/>
            <person name="Negishi M."/>
            <person name="Ohta I."/>
            <person name="Ohta T."/>
            <person name="Okamoto M."/>
            <person name="Ono N."/>
            <person name="Saji S."/>
            <person name="Sakaguchi M."/>
            <person name="Sakai K."/>
            <person name="Shibata M."/>
            <person name="Shimokawa T."/>
            <person name="Song J."/>
            <person name="Takazaki Y."/>
            <person name="Terasawa K."/>
            <person name="Tsugane M."/>
            <person name="Tsuji K."/>
            <person name="Ueda S."/>
            <person name="Waki K."/>
            <person name="Yamagata H."/>
            <person name="Yamamoto M."/>
            <person name="Yamamoto S."/>
            <person name="Yamane H."/>
            <person name="Yoshiki S."/>
            <person name="Yoshihara R."/>
            <person name="Yukawa K."/>
            <person name="Zhong H."/>
            <person name="Yano M."/>
            <person name="Yuan Q."/>
            <person name="Ouyang S."/>
            <person name="Liu J."/>
            <person name="Jones K.M."/>
            <person name="Gansberger K."/>
            <person name="Moffat K."/>
            <person name="Hill J."/>
            <person name="Bera J."/>
            <person name="Fadrosh D."/>
            <person name="Jin S."/>
            <person name="Johri S."/>
            <person name="Kim M."/>
            <person name="Overton L."/>
            <person name="Reardon M."/>
            <person name="Tsitrin T."/>
            <person name="Vuong H."/>
            <person name="Weaver B."/>
            <person name="Ciecko A."/>
            <person name="Tallon L."/>
            <person name="Jackson J."/>
            <person name="Pai G."/>
            <person name="Aken S.V."/>
            <person name="Utterback T."/>
            <person name="Reidmuller S."/>
            <person name="Feldblyum T."/>
            <person name="Hsiao J."/>
            <person name="Zismann V."/>
            <person name="Iobst S."/>
            <person name="de Vazeille A.R."/>
            <person name="Buell C.R."/>
            <person name="Ying K."/>
            <person name="Li Y."/>
            <person name="Lu T."/>
            <person name="Huang Y."/>
            <person name="Zhao Q."/>
            <person name="Feng Q."/>
            <person name="Zhang L."/>
            <person name="Zhu J."/>
            <person name="Weng Q."/>
            <person name="Mu J."/>
            <person name="Lu Y."/>
            <person name="Fan D."/>
            <person name="Liu Y."/>
            <person name="Guan J."/>
            <person name="Zhang Y."/>
            <person name="Yu S."/>
            <person name="Liu X."/>
            <person name="Zhang Y."/>
            <person name="Hong G."/>
            <person name="Han B."/>
            <person name="Choisne N."/>
            <person name="Demange N."/>
            <person name="Orjeda G."/>
            <person name="Samain S."/>
            <person name="Cattolico L."/>
            <person name="Pelletier E."/>
            <person name="Couloux A."/>
            <person name="Segurens B."/>
            <person name="Wincker P."/>
            <person name="D'Hont A."/>
            <person name="Scarpelli C."/>
            <person name="Weissenbach J."/>
            <person name="Salanoubat M."/>
            <person name="Quetier F."/>
            <person name="Yu Y."/>
            <person name="Kim H.R."/>
            <person name="Rambo T."/>
            <person name="Currie J."/>
            <person name="Collura K."/>
            <person name="Luo M."/>
            <person name="Yang T."/>
            <person name="Ammiraju J.S.S."/>
            <person name="Engler F."/>
            <person name="Soderlund C."/>
            <person name="Wing R.A."/>
            <person name="Palmer L.E."/>
            <person name="de la Bastide M."/>
            <person name="Spiegel L."/>
            <person name="Nascimento L."/>
            <person name="Zutavern T."/>
            <person name="O'Shaughnessy A."/>
            <person name="Dike S."/>
            <person name="Dedhia N."/>
            <person name="Preston R."/>
            <person name="Balija V."/>
            <person name="McCombie W.R."/>
            <person name="Chow T."/>
            <person name="Chen H."/>
            <person name="Chung M."/>
            <person name="Chen C."/>
            <person name="Shaw J."/>
            <person name="Wu H."/>
            <person name="Hsiao K."/>
            <person name="Chao Y."/>
            <person name="Chu M."/>
            <person name="Cheng C."/>
            <person name="Hour A."/>
            <person name="Lee P."/>
            <person name="Lin S."/>
            <person name="Lin Y."/>
            <person name="Liou J."/>
            <person name="Liu S."/>
            <person name="Hsing Y."/>
            <person name="Raghuvanshi S."/>
            <person name="Mohanty A."/>
            <person name="Bharti A.K."/>
            <person name="Gaur A."/>
            <person name="Gupta V."/>
            <person name="Kumar D."/>
            <person name="Ravi V."/>
            <person name="Vij S."/>
            <person name="Kapur A."/>
            <person name="Khurana P."/>
            <person name="Khurana P."/>
            <person name="Khurana J.P."/>
            <person name="Tyagi A.K."/>
            <person name="Gaikwad K."/>
            <person name="Singh A."/>
            <person name="Dalal V."/>
            <person name="Srivastava S."/>
            <person name="Dixit A."/>
            <person name="Pal A.K."/>
            <person name="Ghazi I.A."/>
            <person name="Yadav M."/>
            <person name="Pandit A."/>
            <person name="Bhargava A."/>
            <person name="Sureshbabu K."/>
            <person name="Batra K."/>
            <person name="Sharma T.R."/>
            <person name="Mohapatra T."/>
            <person name="Singh N.K."/>
            <person name="Messing J."/>
            <person name="Nelson A.B."/>
            <person name="Fuks G."/>
            <person name="Kavchok S."/>
            <person name="Keizer G."/>
            <person name="Linton E."/>
            <person name="Llaca V."/>
            <person name="Song R."/>
            <person name="Tanyolac B."/>
            <person name="Young S."/>
            <person name="Ho-Il K."/>
            <person name="Hahn J.H."/>
            <person name="Sangsakoo G."/>
            <person name="Vanavichit A."/>
            <person name="de Mattos Luiz.A.T."/>
            <person name="Zimmer P.D."/>
            <person name="Malone G."/>
            <person name="Dellagostin O."/>
            <person name="de Oliveira A.C."/>
            <person name="Bevan M."/>
            <person name="Bancroft I."/>
            <person name="Minx P."/>
            <person name="Cordum H."/>
            <person name="Wilson R."/>
            <person name="Cheng Z."/>
            <person name="Jin W."/>
            <person name="Jiang J."/>
            <person name="Leong S.A."/>
            <person name="Iwama H."/>
            <person name="Gojobori T."/>
            <person name="Itoh T."/>
            <person name="Niimura Y."/>
            <person name="Fujii Y."/>
            <person name="Habara T."/>
            <person name="Sakai H."/>
            <person name="Sato Y."/>
            <person name="Wilson G."/>
            <person name="Kumar K."/>
            <person name="McCouch S."/>
            <person name="Juretic N."/>
            <person name="Hoen D."/>
            <person name="Wright S."/>
            <person name="Bruskiewich R."/>
            <person name="Bureau T."/>
            <person name="Miyao A."/>
            <person name="Hirochika H."/>
            <person name="Nishikawa T."/>
            <person name="Kadowaki K."/>
            <person name="Sugiura M."/>
            <person name="Burr B."/>
            <person name="Sasaki T."/>
        </authorList>
    </citation>
    <scope>NUCLEOTIDE SEQUENCE [LARGE SCALE GENOMIC DNA]</scope>
    <source>
        <strain evidence="4">cv. Nipponbare</strain>
    </source>
</reference>
<proteinExistence type="predicted"/>
<gene>
    <name evidence="3" type="ordered locus">Os03g0105633</name>
    <name evidence="3" type="ORF">OSNPB_030105633</name>
</gene>
<organism evidence="3 4">
    <name type="scientific">Oryza sativa subsp. japonica</name>
    <name type="common">Rice</name>
    <dbReference type="NCBI Taxonomy" id="39947"/>
    <lineage>
        <taxon>Eukaryota</taxon>
        <taxon>Viridiplantae</taxon>
        <taxon>Streptophyta</taxon>
        <taxon>Embryophyta</taxon>
        <taxon>Tracheophyta</taxon>
        <taxon>Spermatophyta</taxon>
        <taxon>Magnoliopsida</taxon>
        <taxon>Liliopsida</taxon>
        <taxon>Poales</taxon>
        <taxon>Poaceae</taxon>
        <taxon>BOP clade</taxon>
        <taxon>Oryzoideae</taxon>
        <taxon>Oryzeae</taxon>
        <taxon>Oryzinae</taxon>
        <taxon>Oryza</taxon>
        <taxon>Oryza sativa</taxon>
    </lineage>
</organism>
<keyword evidence="2" id="KW-0472">Membrane</keyword>
<evidence type="ECO:0000313" key="3">
    <source>
        <dbReference type="EMBL" id="BAS81863.1"/>
    </source>
</evidence>
<dbReference type="Proteomes" id="UP000059680">
    <property type="component" value="Chromosome 3"/>
</dbReference>
<evidence type="ECO:0000256" key="1">
    <source>
        <dbReference type="SAM" id="MobiDB-lite"/>
    </source>
</evidence>
<dbReference type="AlphaFoldDB" id="A0A0P0VRY2"/>
<sequence length="313" mass="31254">VLEISLFFLILVFTLVVGGGVLVLLVLGDEVVHVALSLGELHLVHALARVPVQEGLPAEHGGELLADAAEHLLDGGGVADEGGGHLEAGGGDVADGGLDIVGDPLDEVGGVLVLDVEHLLVHLLGGHLAAEHGGGGEVAAVAGVGGAHHVLGVPHLLGELRDGEGAVLLRAAGGERGEADHEEVEAREGDEVDGELAEVGVELAGEAEAAGDAAHGGGDEVVEVAEAWGGELEGAEADVVEGLVVEHHALVGVLDELVDGEGGVVGLHHGVGDLGRGEDGEGEHHPVGVLLPDLGDEERAHAGPRAAAKRLGY</sequence>
<keyword evidence="2" id="KW-0812">Transmembrane</keyword>
<feature type="non-terminal residue" evidence="3">
    <location>
        <position position="313"/>
    </location>
</feature>
<evidence type="ECO:0000256" key="2">
    <source>
        <dbReference type="SAM" id="Phobius"/>
    </source>
</evidence>
<reference evidence="3 4" key="3">
    <citation type="journal article" date="2013" name="Rice">
        <title>Improvement of the Oryza sativa Nipponbare reference genome using next generation sequence and optical map data.</title>
        <authorList>
            <person name="Kawahara Y."/>
            <person name="de la Bastide M."/>
            <person name="Hamilton J.P."/>
            <person name="Kanamori H."/>
            <person name="McCombie W.R."/>
            <person name="Ouyang S."/>
            <person name="Schwartz D.C."/>
            <person name="Tanaka T."/>
            <person name="Wu J."/>
            <person name="Zhou S."/>
            <person name="Childs K.L."/>
            <person name="Davidson R.M."/>
            <person name="Lin H."/>
            <person name="Quesada-Ocampo L."/>
            <person name="Vaillancourt B."/>
            <person name="Sakai H."/>
            <person name="Lee S.S."/>
            <person name="Kim J."/>
            <person name="Numa H."/>
            <person name="Itoh T."/>
            <person name="Buell C.R."/>
            <person name="Matsumoto T."/>
        </authorList>
    </citation>
    <scope>NUCLEOTIDE SEQUENCE [LARGE SCALE GENOMIC DNA]</scope>
    <source>
        <strain evidence="4">cv. Nipponbare</strain>
    </source>
</reference>
<keyword evidence="4" id="KW-1185">Reference proteome</keyword>
<name>A0A0P0VRY2_ORYSJ</name>
<feature type="region of interest" description="Disordered" evidence="1">
    <location>
        <begin position="294"/>
        <end position="313"/>
    </location>
</feature>
<reference evidence="3 4" key="2">
    <citation type="journal article" date="2013" name="Plant Cell Physiol.">
        <title>Rice Annotation Project Database (RAP-DB): an integrative and interactive database for rice genomics.</title>
        <authorList>
            <person name="Sakai H."/>
            <person name="Lee S.S."/>
            <person name="Tanaka T."/>
            <person name="Numa H."/>
            <person name="Kim J."/>
            <person name="Kawahara Y."/>
            <person name="Wakimoto H."/>
            <person name="Yang C.C."/>
            <person name="Iwamoto M."/>
            <person name="Abe T."/>
            <person name="Yamada Y."/>
            <person name="Muto A."/>
            <person name="Inokuchi H."/>
            <person name="Ikemura T."/>
            <person name="Matsumoto T."/>
            <person name="Sasaki T."/>
            <person name="Itoh T."/>
        </authorList>
    </citation>
    <scope>NUCLEOTIDE SEQUENCE [LARGE SCALE GENOMIC DNA]</scope>
    <source>
        <strain evidence="4">cv. Nipponbare</strain>
    </source>
</reference>
<dbReference type="Gramene" id="Os03t0105633-00">
    <property type="protein sequence ID" value="Os03t0105633-00"/>
    <property type="gene ID" value="Os03g0105633"/>
</dbReference>